<dbReference type="Gene3D" id="3.30.1540.10">
    <property type="entry name" value="formyl-coa transferase, domain 3"/>
    <property type="match status" value="1"/>
</dbReference>
<dbReference type="PANTHER" id="PTHR48207:SF3">
    <property type="entry name" value="SUCCINATE--HYDROXYMETHYLGLUTARATE COA-TRANSFERASE"/>
    <property type="match status" value="1"/>
</dbReference>
<dbReference type="InterPro" id="IPR023606">
    <property type="entry name" value="CoA-Trfase_III_dom_1_sf"/>
</dbReference>
<protein>
    <submittedName>
        <fullName evidence="2">Formyl-CoA transferase</fullName>
    </submittedName>
</protein>
<dbReference type="PANTHER" id="PTHR48207">
    <property type="entry name" value="SUCCINATE--HYDROXYMETHYLGLUTARATE COA-TRANSFERASE"/>
    <property type="match status" value="1"/>
</dbReference>
<dbReference type="STRING" id="381665.SAMN05216554_4161"/>
<name>A0A1H3TES3_9MICO</name>
<dbReference type="Gene3D" id="3.40.50.10540">
    <property type="entry name" value="Crotonobetainyl-coa:carnitine coa-transferase, domain 1"/>
    <property type="match status" value="1"/>
</dbReference>
<dbReference type="Proteomes" id="UP000198891">
    <property type="component" value="Unassembled WGS sequence"/>
</dbReference>
<evidence type="ECO:0000313" key="2">
    <source>
        <dbReference type="EMBL" id="SDZ48803.1"/>
    </source>
</evidence>
<gene>
    <name evidence="2" type="ORF">SAMN05216554_4161</name>
</gene>
<accession>A0A1H3TES3</accession>
<dbReference type="RefSeq" id="WP_217634438.1">
    <property type="nucleotide sequence ID" value="NZ_FNPZ01000005.1"/>
</dbReference>
<dbReference type="InterPro" id="IPR003673">
    <property type="entry name" value="CoA-Trfase_fam_III"/>
</dbReference>
<dbReference type="InterPro" id="IPR050483">
    <property type="entry name" value="CoA-transferase_III_domain"/>
</dbReference>
<dbReference type="Pfam" id="PF02515">
    <property type="entry name" value="CoA_transf_3"/>
    <property type="match status" value="1"/>
</dbReference>
<dbReference type="GO" id="GO:0008410">
    <property type="term" value="F:CoA-transferase activity"/>
    <property type="evidence" value="ECO:0007669"/>
    <property type="project" value="TreeGrafter"/>
</dbReference>
<organism evidence="2 3">
    <name type="scientific">Herbiconiux ginsengi</name>
    <dbReference type="NCBI Taxonomy" id="381665"/>
    <lineage>
        <taxon>Bacteria</taxon>
        <taxon>Bacillati</taxon>
        <taxon>Actinomycetota</taxon>
        <taxon>Actinomycetes</taxon>
        <taxon>Micrococcales</taxon>
        <taxon>Microbacteriaceae</taxon>
        <taxon>Herbiconiux</taxon>
    </lineage>
</organism>
<dbReference type="InterPro" id="IPR044855">
    <property type="entry name" value="CoA-Trfase_III_dom3_sf"/>
</dbReference>
<evidence type="ECO:0000256" key="1">
    <source>
        <dbReference type="ARBA" id="ARBA00022679"/>
    </source>
</evidence>
<evidence type="ECO:0000313" key="3">
    <source>
        <dbReference type="Proteomes" id="UP000198891"/>
    </source>
</evidence>
<dbReference type="EMBL" id="FNPZ01000005">
    <property type="protein sequence ID" value="SDZ48803.1"/>
    <property type="molecule type" value="Genomic_DNA"/>
</dbReference>
<proteinExistence type="predicted"/>
<keyword evidence="3" id="KW-1185">Reference proteome</keyword>
<keyword evidence="1 2" id="KW-0808">Transferase</keyword>
<dbReference type="SUPFAM" id="SSF89796">
    <property type="entry name" value="CoA-transferase family III (CaiB/BaiF)"/>
    <property type="match status" value="1"/>
</dbReference>
<dbReference type="AlphaFoldDB" id="A0A1H3TES3"/>
<reference evidence="2 3" key="1">
    <citation type="submission" date="2016-10" db="EMBL/GenBank/DDBJ databases">
        <authorList>
            <person name="de Groot N.N."/>
        </authorList>
    </citation>
    <scope>NUCLEOTIDE SEQUENCE [LARGE SCALE GENOMIC DNA]</scope>
    <source>
        <strain evidence="2 3">CGMCC 4.3491</strain>
    </source>
</reference>
<sequence>MNDTRSLDDPTTPLAGVKVVELGQMLAGPFAGMIFSDLGAEVLKVEKPTGGDDGRRMGPSHKGGDAMVFLEFNRGKKSVTLDLDDPGDRDRLHDLLDEADIFLHNMRPDVIEKFGLTYDDLADRHPRLVYCELSAFGHVGPRRNQPGFEPLVQAFSGLSSINGYPENPPVRVGPSVCDLGTGMWLAIGALAALRQRDLTGRGGRVSTSLFETALTWAMSPVDAWVNEDRVPRRYGTGQPNLVPYQTFAASDGDMMIAAGNDRLFGKLATVLGHPEWIDDDRFRGNRDRLAARDVIVGLVADVVRTRPRDEWLHELSAVGVPASPVNTIPEALEEAQFAALQNLQAVPGSDLSLLGLPISFGGEHPRILGAAPALGADNG</sequence>